<gene>
    <name evidence="10" type="ORF">I316_05255</name>
</gene>
<keyword evidence="11" id="KW-1185">Reference proteome</keyword>
<sequence>MSRRLLPVGLAILAYPFFILFHLVFIVSSIILRTYQALTAPALHLLDSEETTKEGRTINDAVNTQRLPPKHIGLILVPTPPNTQARSNTSEARRRLRWRNEVEALKLSVLRCVEWAQERGGVQEISVWDGQGLAQSALPGLIHTLTSSSAGGLPPSPPDSSPSTPTLRPATDLDQDEHSDRDESETPLSNCPHPRIQVADIIGTFAPLTAASASNPLTIHFLPPSGSSALLADLAIQYASSALPLDEITVQKVDTDIRDRLRFSDNPYSDPDIVLIHQLKRQGFWTRLLPRKAPELWGYPFWNLRITEVYQYPTPIPFPSPLRTLIQTLRSSSLPSLRRVGYSISLPPSLQQRDIDDHKTGTSTMMTEKATVLDRAEWEGALDAWGKVEQRLGR</sequence>
<evidence type="ECO:0000256" key="6">
    <source>
        <dbReference type="ARBA" id="ARBA00022842"/>
    </source>
</evidence>
<accession>A0A1B9GQ65</accession>
<evidence type="ECO:0000256" key="1">
    <source>
        <dbReference type="ARBA" id="ARBA00001946"/>
    </source>
</evidence>
<dbReference type="Proteomes" id="UP000092666">
    <property type="component" value="Unassembled WGS sequence"/>
</dbReference>
<dbReference type="GO" id="GO:1904423">
    <property type="term" value="C:dehydrodolichyl diphosphate synthase complex"/>
    <property type="evidence" value="ECO:0007669"/>
    <property type="project" value="InterPro"/>
</dbReference>
<evidence type="ECO:0000256" key="9">
    <source>
        <dbReference type="SAM" id="Phobius"/>
    </source>
</evidence>
<feature type="region of interest" description="Disordered" evidence="8">
    <location>
        <begin position="145"/>
        <end position="193"/>
    </location>
</feature>
<dbReference type="STRING" id="1296120.A0A1B9GQ65"/>
<comment type="cofactor">
    <cofactor evidence="1">
        <name>Mg(2+)</name>
        <dbReference type="ChEBI" id="CHEBI:18420"/>
    </cofactor>
</comment>
<evidence type="ECO:0000256" key="3">
    <source>
        <dbReference type="ARBA" id="ARBA00005432"/>
    </source>
</evidence>
<reference evidence="11" key="2">
    <citation type="submission" date="2013-12" db="EMBL/GenBank/DDBJ databases">
        <title>Evolution of pathogenesis and genome organization in the Tremellales.</title>
        <authorList>
            <person name="Cuomo C."/>
            <person name="Litvintseva A."/>
            <person name="Heitman J."/>
            <person name="Chen Y."/>
            <person name="Sun S."/>
            <person name="Springer D."/>
            <person name="Dromer F."/>
            <person name="Young S."/>
            <person name="Zeng Q."/>
            <person name="Chapman S."/>
            <person name="Gujja S."/>
            <person name="Saif S."/>
            <person name="Birren B."/>
        </authorList>
    </citation>
    <scope>NUCLEOTIDE SEQUENCE [LARGE SCALE GENOMIC DNA]</scope>
    <source>
        <strain evidence="11">BCC8398</strain>
    </source>
</reference>
<comment type="similarity">
    <text evidence="3">Belongs to the UPP synthase family.</text>
</comment>
<dbReference type="UniPathway" id="UPA00378"/>
<protein>
    <recommendedName>
        <fullName evidence="4">ditrans,polycis-polyprenyl diphosphate synthase [(2E,6E)-farnesyldiphosphate specific]</fullName>
        <ecNumber evidence="4">2.5.1.87</ecNumber>
    </recommendedName>
</protein>
<dbReference type="EC" id="2.5.1.87" evidence="4"/>
<keyword evidence="5" id="KW-0808">Transferase</keyword>
<name>A0A1B9GQ65_9TREE</name>
<comment type="catalytic activity">
    <reaction evidence="7">
        <text>n isopentenyl diphosphate + (2E,6E)-farnesyl diphosphate = a di-trans,poly-cis-polyprenyl diphosphate + n diphosphate</text>
        <dbReference type="Rhea" id="RHEA:53008"/>
        <dbReference type="Rhea" id="RHEA-COMP:19494"/>
        <dbReference type="ChEBI" id="CHEBI:33019"/>
        <dbReference type="ChEBI" id="CHEBI:128769"/>
        <dbReference type="ChEBI" id="CHEBI:136960"/>
        <dbReference type="ChEBI" id="CHEBI:175763"/>
        <dbReference type="EC" id="2.5.1.87"/>
    </reaction>
</comment>
<feature type="transmembrane region" description="Helical" evidence="9">
    <location>
        <begin position="12"/>
        <end position="32"/>
    </location>
</feature>
<keyword evidence="9" id="KW-0812">Transmembrane</keyword>
<keyword evidence="6" id="KW-0460">Magnesium</keyword>
<comment type="pathway">
    <text evidence="2">Protein modification; protein glycosylation.</text>
</comment>
<evidence type="ECO:0000256" key="5">
    <source>
        <dbReference type="ARBA" id="ARBA00022679"/>
    </source>
</evidence>
<dbReference type="InterPro" id="IPR038887">
    <property type="entry name" value="Nus1/NgBR"/>
</dbReference>
<dbReference type="PANTHER" id="PTHR21528">
    <property type="entry name" value="DEHYDRODOLICHYL DIPHOSPHATE SYNTHASE COMPLEX SUBUNIT NUS1"/>
    <property type="match status" value="1"/>
</dbReference>
<evidence type="ECO:0000256" key="4">
    <source>
        <dbReference type="ARBA" id="ARBA00012596"/>
    </source>
</evidence>
<keyword evidence="9" id="KW-0472">Membrane</keyword>
<evidence type="ECO:0000256" key="8">
    <source>
        <dbReference type="SAM" id="MobiDB-lite"/>
    </source>
</evidence>
<dbReference type="GO" id="GO:0005789">
    <property type="term" value="C:endoplasmic reticulum membrane"/>
    <property type="evidence" value="ECO:0007669"/>
    <property type="project" value="TreeGrafter"/>
</dbReference>
<dbReference type="GO" id="GO:0045547">
    <property type="term" value="F:ditrans,polycis-polyprenyl diphosphate synthase [(2E,6E)-farnesyl diphosphate specific] activity"/>
    <property type="evidence" value="ECO:0007669"/>
    <property type="project" value="UniProtKB-EC"/>
</dbReference>
<dbReference type="PANTHER" id="PTHR21528:SF0">
    <property type="entry name" value="DEHYDRODOLICHYL DIPHOSPHATE SYNTHASE COMPLEX SUBUNIT NUS1"/>
    <property type="match status" value="1"/>
</dbReference>
<keyword evidence="9" id="KW-1133">Transmembrane helix</keyword>
<evidence type="ECO:0000313" key="11">
    <source>
        <dbReference type="Proteomes" id="UP000092666"/>
    </source>
</evidence>
<proteinExistence type="inferred from homology"/>
<evidence type="ECO:0000256" key="2">
    <source>
        <dbReference type="ARBA" id="ARBA00004922"/>
    </source>
</evidence>
<organism evidence="10 11">
    <name type="scientific">Kwoniella heveanensis BCC8398</name>
    <dbReference type="NCBI Taxonomy" id="1296120"/>
    <lineage>
        <taxon>Eukaryota</taxon>
        <taxon>Fungi</taxon>
        <taxon>Dikarya</taxon>
        <taxon>Basidiomycota</taxon>
        <taxon>Agaricomycotina</taxon>
        <taxon>Tremellomycetes</taxon>
        <taxon>Tremellales</taxon>
        <taxon>Cryptococcaceae</taxon>
        <taxon>Kwoniella</taxon>
    </lineage>
</organism>
<dbReference type="OrthoDB" id="3057168at2759"/>
<evidence type="ECO:0000256" key="7">
    <source>
        <dbReference type="ARBA" id="ARBA00047353"/>
    </source>
</evidence>
<dbReference type="AlphaFoldDB" id="A0A1B9GQ65"/>
<evidence type="ECO:0000313" key="10">
    <source>
        <dbReference type="EMBL" id="OCF33210.1"/>
    </source>
</evidence>
<dbReference type="EMBL" id="KV700127">
    <property type="protein sequence ID" value="OCF33210.1"/>
    <property type="molecule type" value="Genomic_DNA"/>
</dbReference>
<reference evidence="10 11" key="1">
    <citation type="submission" date="2013-07" db="EMBL/GenBank/DDBJ databases">
        <title>The Genome Sequence of Cryptococcus heveanensis BCC8398.</title>
        <authorList>
            <consortium name="The Broad Institute Genome Sequencing Platform"/>
            <person name="Cuomo C."/>
            <person name="Litvintseva A."/>
            <person name="Chen Y."/>
            <person name="Heitman J."/>
            <person name="Sun S."/>
            <person name="Springer D."/>
            <person name="Dromer F."/>
            <person name="Young S.K."/>
            <person name="Zeng Q."/>
            <person name="Gargeya S."/>
            <person name="Fitzgerald M."/>
            <person name="Abouelleil A."/>
            <person name="Alvarado L."/>
            <person name="Berlin A.M."/>
            <person name="Chapman S.B."/>
            <person name="Dewar J."/>
            <person name="Goldberg J."/>
            <person name="Griggs A."/>
            <person name="Gujja S."/>
            <person name="Hansen M."/>
            <person name="Howarth C."/>
            <person name="Imamovic A."/>
            <person name="Larimer J."/>
            <person name="McCowan C."/>
            <person name="Murphy C."/>
            <person name="Pearson M."/>
            <person name="Priest M."/>
            <person name="Roberts A."/>
            <person name="Saif S."/>
            <person name="Shea T."/>
            <person name="Sykes S."/>
            <person name="Wortman J."/>
            <person name="Nusbaum C."/>
            <person name="Birren B."/>
        </authorList>
    </citation>
    <scope>NUCLEOTIDE SEQUENCE [LARGE SCALE GENOMIC DNA]</scope>
    <source>
        <strain evidence="10 11">BCC8398</strain>
    </source>
</reference>